<dbReference type="Proteomes" id="UP000037505">
    <property type="component" value="Unassembled WGS sequence"/>
</dbReference>
<evidence type="ECO:0000256" key="7">
    <source>
        <dbReference type="SAM" id="Phobius"/>
    </source>
</evidence>
<dbReference type="PANTHER" id="PTHR33048">
    <property type="entry name" value="PTH11-LIKE INTEGRAL MEMBRANE PROTEIN (AFU_ORTHOLOGUE AFUA_5G11245)"/>
    <property type="match status" value="1"/>
</dbReference>
<dbReference type="STRING" id="1509407.A0A0L1IKD9"/>
<dbReference type="InterPro" id="IPR049326">
    <property type="entry name" value="Rhodopsin_dom_fungi"/>
</dbReference>
<comment type="caution">
    <text evidence="9">The sequence shown here is derived from an EMBL/GenBank/DDBJ whole genome shotgun (WGS) entry which is preliminary data.</text>
</comment>
<evidence type="ECO:0000256" key="6">
    <source>
        <dbReference type="SAM" id="MobiDB-lite"/>
    </source>
</evidence>
<dbReference type="RefSeq" id="XP_015400952.1">
    <property type="nucleotide sequence ID" value="XM_015556798.1"/>
</dbReference>
<feature type="transmembrane region" description="Helical" evidence="7">
    <location>
        <begin position="214"/>
        <end position="239"/>
    </location>
</feature>
<proteinExistence type="inferred from homology"/>
<keyword evidence="10" id="KW-1185">Reference proteome</keyword>
<reference evidence="9 10" key="1">
    <citation type="submission" date="2014-06" db="EMBL/GenBank/DDBJ databases">
        <title>The Genome of the Aflatoxigenic Filamentous Fungus Aspergillus nomius.</title>
        <authorList>
            <person name="Moore M.G."/>
            <person name="Shannon B.M."/>
            <person name="Brian M.M."/>
        </authorList>
    </citation>
    <scope>NUCLEOTIDE SEQUENCE [LARGE SCALE GENOMIC DNA]</scope>
    <source>
        <strain evidence="9 10">NRRL 13137</strain>
    </source>
</reference>
<protein>
    <recommendedName>
        <fullName evidence="8">Rhodopsin domain-containing protein</fullName>
    </recommendedName>
</protein>
<comment type="subcellular location">
    <subcellularLocation>
        <location evidence="1">Membrane</location>
        <topology evidence="1">Multi-pass membrane protein</topology>
    </subcellularLocation>
</comment>
<evidence type="ECO:0000256" key="4">
    <source>
        <dbReference type="ARBA" id="ARBA00023136"/>
    </source>
</evidence>
<evidence type="ECO:0000256" key="2">
    <source>
        <dbReference type="ARBA" id="ARBA00022692"/>
    </source>
</evidence>
<keyword evidence="3 7" id="KW-1133">Transmembrane helix</keyword>
<dbReference type="OrthoDB" id="3934549at2759"/>
<dbReference type="GeneID" id="26813346"/>
<evidence type="ECO:0000259" key="8">
    <source>
        <dbReference type="Pfam" id="PF20684"/>
    </source>
</evidence>
<feature type="transmembrane region" description="Helical" evidence="7">
    <location>
        <begin position="180"/>
        <end position="202"/>
    </location>
</feature>
<dbReference type="InterPro" id="IPR052337">
    <property type="entry name" value="SAT4-like"/>
</dbReference>
<name>A0A0L1IKD9_ASPN3</name>
<feature type="domain" description="Rhodopsin" evidence="8">
    <location>
        <begin position="36"/>
        <end position="275"/>
    </location>
</feature>
<evidence type="ECO:0000313" key="9">
    <source>
        <dbReference type="EMBL" id="KNG80029.1"/>
    </source>
</evidence>
<accession>A0A0L1IKD9</accession>
<dbReference type="EMBL" id="JNOM01000730">
    <property type="protein sequence ID" value="KNG80029.1"/>
    <property type="molecule type" value="Genomic_DNA"/>
</dbReference>
<keyword evidence="2 7" id="KW-0812">Transmembrane</keyword>
<dbReference type="GO" id="GO:0016020">
    <property type="term" value="C:membrane"/>
    <property type="evidence" value="ECO:0007669"/>
    <property type="project" value="UniProtKB-SubCell"/>
</dbReference>
<dbReference type="Pfam" id="PF20684">
    <property type="entry name" value="Fung_rhodopsin"/>
    <property type="match status" value="1"/>
</dbReference>
<feature type="region of interest" description="Disordered" evidence="6">
    <location>
        <begin position="355"/>
        <end position="379"/>
    </location>
</feature>
<evidence type="ECO:0000313" key="10">
    <source>
        <dbReference type="Proteomes" id="UP000037505"/>
    </source>
</evidence>
<organism evidence="9 10">
    <name type="scientific">Aspergillus nomiae NRRL (strain ATCC 15546 / NRRL 13137 / CBS 260.88 / M93)</name>
    <dbReference type="NCBI Taxonomy" id="1509407"/>
    <lineage>
        <taxon>Eukaryota</taxon>
        <taxon>Fungi</taxon>
        <taxon>Dikarya</taxon>
        <taxon>Ascomycota</taxon>
        <taxon>Pezizomycotina</taxon>
        <taxon>Eurotiomycetes</taxon>
        <taxon>Eurotiomycetidae</taxon>
        <taxon>Eurotiales</taxon>
        <taxon>Aspergillaceae</taxon>
        <taxon>Aspergillus</taxon>
        <taxon>Aspergillus subgen. Circumdati</taxon>
    </lineage>
</organism>
<comment type="similarity">
    <text evidence="5">Belongs to the SAT4 family.</text>
</comment>
<feature type="transmembrane region" description="Helical" evidence="7">
    <location>
        <begin position="20"/>
        <end position="40"/>
    </location>
</feature>
<feature type="transmembrane region" description="Helical" evidence="7">
    <location>
        <begin position="251"/>
        <end position="271"/>
    </location>
</feature>
<gene>
    <name evidence="9" type="ORF">ANOM_011542</name>
</gene>
<evidence type="ECO:0000256" key="3">
    <source>
        <dbReference type="ARBA" id="ARBA00022989"/>
    </source>
</evidence>
<dbReference type="AlphaFoldDB" id="A0A0L1IKD9"/>
<feature type="region of interest" description="Disordered" evidence="6">
    <location>
        <begin position="310"/>
        <end position="332"/>
    </location>
</feature>
<dbReference type="PANTHER" id="PTHR33048:SF129">
    <property type="entry name" value="INTEGRAL MEMBRANE PROTEIN-RELATED"/>
    <property type="match status" value="1"/>
</dbReference>
<evidence type="ECO:0000256" key="1">
    <source>
        <dbReference type="ARBA" id="ARBA00004141"/>
    </source>
</evidence>
<feature type="transmembrane region" description="Helical" evidence="7">
    <location>
        <begin position="52"/>
        <end position="75"/>
    </location>
</feature>
<feature type="compositionally biased region" description="Basic and acidic residues" evidence="6">
    <location>
        <begin position="310"/>
        <end position="319"/>
    </location>
</feature>
<feature type="compositionally biased region" description="Basic and acidic residues" evidence="6">
    <location>
        <begin position="356"/>
        <end position="379"/>
    </location>
</feature>
<evidence type="ECO:0000256" key="5">
    <source>
        <dbReference type="ARBA" id="ARBA00038359"/>
    </source>
</evidence>
<feature type="transmembrane region" description="Helical" evidence="7">
    <location>
        <begin position="95"/>
        <end position="118"/>
    </location>
</feature>
<sequence>MERSTVPSDGGDVSRASMVTVPTIATTIIALILTLLRLYVRRYMIRMLSWDDWFNVFAMLTQLVVLGLVLGATSHGFGRHVKYVGHENATYSMKLLRICEFLLIFTTVFLKISISLFLKRLFLTSKKWRVFFWCFIAFNTITSVLDAAVIFPQCTPVELNWDKSVDGHCWSASAIDAIGIAQGTIAASTDFALSILPIIFLWNIKLPKRVKLGICGIMALGFASGGFAIARTVLVPSLMETKDPTWDLVDLFMWAVLEATFGIIAAAAPSVRPLLGHNSVTTNYYSRDKSHSLPLRNTRTGRNSRIDWGHTVFDTRNEPDERDDYGGDSESQIRLDDRGIMKTTSIEVVTTLGHTLESDMDRRPTSEESAERRYVQNTI</sequence>
<keyword evidence="4 7" id="KW-0472">Membrane</keyword>
<feature type="transmembrane region" description="Helical" evidence="7">
    <location>
        <begin position="130"/>
        <end position="151"/>
    </location>
</feature>